<sequence length="538" mass="58821">MAAGDAHSPGDDGPADQTDGSASQPPAKKRRTGTSSRGVANLTPEQLARKRANDREAQRAIRERTKNQIDALNRRIHDLESQQPYHDLQLVLREKDDVAAELQDVRKRLESIVAIASPGLRAPNGLSELAAAATRSPVSLPPPHPPTSHPHDLRAPNAKLGDIAAASPQNGVQSPGAAAADGARHWGYTGEHPPPHDRHWSADGAQYHQERVSHGTLEMPFDQLPFDNDKRMGVNFLLENNGQSQNLDPSLPPPPPITITTNSLGSGLGHHAPILVPHLTLPRNVPTTCPLDAILLDFLTERQNRAAQGDHIRTIVGPLYPNFTPIVHPERNVGAHPLSKLFTDILRTFPDVCGLPEQVAIVYIMFLVMRWQIEPTAENYDRLPDWVTPRASQLFVPHAVWNDHLPWPKLRDRLINSPTPVPFDAFFIPFTTTISLNWPYEPCDCLLPASKLHAPSLSATSSIPASSPYSTAVNAGSPTGPHTPHAASTPGVPKEDEEWLINPAFESHLRNLNNWSLGAAFRSAFPAFGDAVRIKEGR</sequence>
<feature type="region of interest" description="Disordered" evidence="1">
    <location>
        <begin position="1"/>
        <end position="58"/>
    </location>
</feature>
<gene>
    <name evidence="2" type="ORF">P171DRAFT_436997</name>
</gene>
<dbReference type="CDD" id="cd14688">
    <property type="entry name" value="bZIP_YAP"/>
    <property type="match status" value="1"/>
</dbReference>
<feature type="compositionally biased region" description="Low complexity" evidence="1">
    <location>
        <begin position="463"/>
        <end position="472"/>
    </location>
</feature>
<accession>A0A9P4P542</accession>
<dbReference type="PANTHER" id="PTHR37012">
    <property type="entry name" value="B-ZIP TRANSCRIPTION FACTOR (EUROFUNG)-RELATED"/>
    <property type="match status" value="1"/>
</dbReference>
<dbReference type="Proteomes" id="UP000799764">
    <property type="component" value="Unassembled WGS sequence"/>
</dbReference>
<proteinExistence type="predicted"/>
<dbReference type="PANTHER" id="PTHR37012:SF2">
    <property type="entry name" value="BZIP DOMAIN-CONTAINING PROTEIN-RELATED"/>
    <property type="match status" value="1"/>
</dbReference>
<organism evidence="2 3">
    <name type="scientific">Karstenula rhodostoma CBS 690.94</name>
    <dbReference type="NCBI Taxonomy" id="1392251"/>
    <lineage>
        <taxon>Eukaryota</taxon>
        <taxon>Fungi</taxon>
        <taxon>Dikarya</taxon>
        <taxon>Ascomycota</taxon>
        <taxon>Pezizomycotina</taxon>
        <taxon>Dothideomycetes</taxon>
        <taxon>Pleosporomycetidae</taxon>
        <taxon>Pleosporales</taxon>
        <taxon>Massarineae</taxon>
        <taxon>Didymosphaeriaceae</taxon>
        <taxon>Karstenula</taxon>
    </lineage>
</organism>
<feature type="region of interest" description="Disordered" evidence="1">
    <location>
        <begin position="134"/>
        <end position="201"/>
    </location>
</feature>
<feature type="compositionally biased region" description="Basic and acidic residues" evidence="1">
    <location>
        <begin position="47"/>
        <end position="58"/>
    </location>
</feature>
<reference evidence="2" key="1">
    <citation type="journal article" date="2020" name="Stud. Mycol.">
        <title>101 Dothideomycetes genomes: a test case for predicting lifestyles and emergence of pathogens.</title>
        <authorList>
            <person name="Haridas S."/>
            <person name="Albert R."/>
            <person name="Binder M."/>
            <person name="Bloem J."/>
            <person name="Labutti K."/>
            <person name="Salamov A."/>
            <person name="Andreopoulos B."/>
            <person name="Baker S."/>
            <person name="Barry K."/>
            <person name="Bills G."/>
            <person name="Bluhm B."/>
            <person name="Cannon C."/>
            <person name="Castanera R."/>
            <person name="Culley D."/>
            <person name="Daum C."/>
            <person name="Ezra D."/>
            <person name="Gonzalez J."/>
            <person name="Henrissat B."/>
            <person name="Kuo A."/>
            <person name="Liang C."/>
            <person name="Lipzen A."/>
            <person name="Lutzoni F."/>
            <person name="Magnuson J."/>
            <person name="Mondo S."/>
            <person name="Nolan M."/>
            <person name="Ohm R."/>
            <person name="Pangilinan J."/>
            <person name="Park H.-J."/>
            <person name="Ramirez L."/>
            <person name="Alfaro M."/>
            <person name="Sun H."/>
            <person name="Tritt A."/>
            <person name="Yoshinaga Y."/>
            <person name="Zwiers L.-H."/>
            <person name="Turgeon B."/>
            <person name="Goodwin S."/>
            <person name="Spatafora J."/>
            <person name="Crous P."/>
            <person name="Grigoriev I."/>
        </authorList>
    </citation>
    <scope>NUCLEOTIDE SEQUENCE</scope>
    <source>
        <strain evidence="2">CBS 690.94</strain>
    </source>
</reference>
<feature type="compositionally biased region" description="Pro residues" evidence="1">
    <location>
        <begin position="139"/>
        <end position="148"/>
    </location>
</feature>
<dbReference type="EMBL" id="MU001512">
    <property type="protein sequence ID" value="KAF2438534.1"/>
    <property type="molecule type" value="Genomic_DNA"/>
</dbReference>
<keyword evidence="3" id="KW-1185">Reference proteome</keyword>
<evidence type="ECO:0000313" key="3">
    <source>
        <dbReference type="Proteomes" id="UP000799764"/>
    </source>
</evidence>
<dbReference type="InterPro" id="IPR021833">
    <property type="entry name" value="DUF3425"/>
</dbReference>
<evidence type="ECO:0000256" key="1">
    <source>
        <dbReference type="SAM" id="MobiDB-lite"/>
    </source>
</evidence>
<dbReference type="AlphaFoldDB" id="A0A9P4P542"/>
<comment type="caution">
    <text evidence="2">The sequence shown here is derived from an EMBL/GenBank/DDBJ whole genome shotgun (WGS) entry which is preliminary data.</text>
</comment>
<dbReference type="Gene3D" id="1.20.5.170">
    <property type="match status" value="1"/>
</dbReference>
<evidence type="ECO:0000313" key="2">
    <source>
        <dbReference type="EMBL" id="KAF2438534.1"/>
    </source>
</evidence>
<protein>
    <recommendedName>
        <fullName evidence="4">BZIP transcription factor</fullName>
    </recommendedName>
</protein>
<name>A0A9P4P542_9PLEO</name>
<feature type="region of interest" description="Disordered" evidence="1">
    <location>
        <begin position="463"/>
        <end position="493"/>
    </location>
</feature>
<dbReference type="Pfam" id="PF11905">
    <property type="entry name" value="DUF3425"/>
    <property type="match status" value="1"/>
</dbReference>
<dbReference type="OrthoDB" id="4161589at2759"/>
<evidence type="ECO:0008006" key="4">
    <source>
        <dbReference type="Google" id="ProtNLM"/>
    </source>
</evidence>